<name>A0A317F303_9SPHI</name>
<keyword evidence="2" id="KW-1185">Reference proteome</keyword>
<organism evidence="1 2">
    <name type="scientific">Pedobacter paludis</name>
    <dbReference type="NCBI Taxonomy" id="2203212"/>
    <lineage>
        <taxon>Bacteria</taxon>
        <taxon>Pseudomonadati</taxon>
        <taxon>Bacteroidota</taxon>
        <taxon>Sphingobacteriia</taxon>
        <taxon>Sphingobacteriales</taxon>
        <taxon>Sphingobacteriaceae</taxon>
        <taxon>Pedobacter</taxon>
    </lineage>
</organism>
<sequence length="146" mass="16731">MEKKLKEKLWAYICDDFPELGISLEDTGRVSIYLEESLEAVKPLLNDLIGSNAPQATVVETALEALRKPLGNSRYNYIKAVLEEDFEQQYLRMVRSGTLRFEICNIIVHCSEVFKEMGFDDQGDVDRMLRYSIIGEVDNYLNTAIV</sequence>
<dbReference type="Proteomes" id="UP000245391">
    <property type="component" value="Unassembled WGS sequence"/>
</dbReference>
<evidence type="ECO:0008006" key="3">
    <source>
        <dbReference type="Google" id="ProtNLM"/>
    </source>
</evidence>
<comment type="caution">
    <text evidence="1">The sequence shown here is derived from an EMBL/GenBank/DDBJ whole genome shotgun (WGS) entry which is preliminary data.</text>
</comment>
<reference evidence="2" key="1">
    <citation type="submission" date="2018-05" db="EMBL/GenBank/DDBJ databases">
        <title>Pedobacter paludis sp. nov., isolated from wetland soil.</title>
        <authorList>
            <person name="Zhang Y."/>
        </authorList>
    </citation>
    <scope>NUCLEOTIDE SEQUENCE [LARGE SCALE GENOMIC DNA]</scope>
    <source>
        <strain evidence="2">R-8</strain>
    </source>
</reference>
<dbReference type="EMBL" id="QGNY01000003">
    <property type="protein sequence ID" value="PWS32229.1"/>
    <property type="molecule type" value="Genomic_DNA"/>
</dbReference>
<dbReference type="AlphaFoldDB" id="A0A317F303"/>
<accession>A0A317F303</accession>
<proteinExistence type="predicted"/>
<dbReference type="OrthoDB" id="660922at2"/>
<gene>
    <name evidence="1" type="ORF">DF947_10700</name>
</gene>
<evidence type="ECO:0000313" key="1">
    <source>
        <dbReference type="EMBL" id="PWS32229.1"/>
    </source>
</evidence>
<protein>
    <recommendedName>
        <fullName evidence="3">DUF1896 domain-containing protein</fullName>
    </recommendedName>
</protein>
<evidence type="ECO:0000313" key="2">
    <source>
        <dbReference type="Proteomes" id="UP000245391"/>
    </source>
</evidence>
<dbReference type="RefSeq" id="WP_109929676.1">
    <property type="nucleotide sequence ID" value="NZ_QGNY01000003.1"/>
</dbReference>